<dbReference type="EMBL" id="QAPF01000142">
    <property type="protein sequence ID" value="TEA15124.1"/>
    <property type="molecule type" value="Genomic_DNA"/>
</dbReference>
<dbReference type="AlphaFoldDB" id="A0A4R8TBL0"/>
<evidence type="ECO:0000313" key="3">
    <source>
        <dbReference type="Proteomes" id="UP000295604"/>
    </source>
</evidence>
<keyword evidence="1" id="KW-0732">Signal</keyword>
<feature type="signal peptide" evidence="1">
    <location>
        <begin position="1"/>
        <end position="22"/>
    </location>
</feature>
<accession>A0A4R8TBL0</accession>
<reference evidence="2 3" key="1">
    <citation type="submission" date="2018-11" db="EMBL/GenBank/DDBJ databases">
        <title>Genome sequence and assembly of Colletotrichum sidae.</title>
        <authorList>
            <person name="Gan P."/>
            <person name="Shirasu K."/>
        </authorList>
    </citation>
    <scope>NUCLEOTIDE SEQUENCE [LARGE SCALE GENOMIC DNA]</scope>
    <source>
        <strain evidence="2 3">CBS 518.97</strain>
    </source>
</reference>
<protein>
    <submittedName>
        <fullName evidence="2">Uncharacterized protein</fullName>
    </submittedName>
</protein>
<name>A0A4R8TBL0_9PEZI</name>
<evidence type="ECO:0000313" key="2">
    <source>
        <dbReference type="EMBL" id="TEA15124.1"/>
    </source>
</evidence>
<sequence length="187" mass="20602">MKLSSVSGLFLALSWNISHVFCAILGNAAYTIRDSALAKSVFTTGYKDGKEAVVRVMIDPFDYKITAKSAWNALDKTENRLHLNQILSALWEDDGLRPGEMEAVEYSWIVNEITKTAIRACRQSLGLASDASFKITNKPDERNAWNALLACPFGKVSQRLADAAGKRIVAMQVTDSGLDDLLVQFGR</sequence>
<evidence type="ECO:0000256" key="1">
    <source>
        <dbReference type="SAM" id="SignalP"/>
    </source>
</evidence>
<organism evidence="2 3">
    <name type="scientific">Colletotrichum sidae</name>
    <dbReference type="NCBI Taxonomy" id="1347389"/>
    <lineage>
        <taxon>Eukaryota</taxon>
        <taxon>Fungi</taxon>
        <taxon>Dikarya</taxon>
        <taxon>Ascomycota</taxon>
        <taxon>Pezizomycotina</taxon>
        <taxon>Sordariomycetes</taxon>
        <taxon>Hypocreomycetidae</taxon>
        <taxon>Glomerellales</taxon>
        <taxon>Glomerellaceae</taxon>
        <taxon>Colletotrichum</taxon>
        <taxon>Colletotrichum orbiculare species complex</taxon>
    </lineage>
</organism>
<feature type="chain" id="PRO_5020671287" evidence="1">
    <location>
        <begin position="23"/>
        <end position="187"/>
    </location>
</feature>
<proteinExistence type="predicted"/>
<dbReference type="Proteomes" id="UP000295604">
    <property type="component" value="Unassembled WGS sequence"/>
</dbReference>
<keyword evidence="3" id="KW-1185">Reference proteome</keyword>
<gene>
    <name evidence="2" type="ORF">C8034_v002591</name>
</gene>
<comment type="caution">
    <text evidence="2">The sequence shown here is derived from an EMBL/GenBank/DDBJ whole genome shotgun (WGS) entry which is preliminary data.</text>
</comment>